<dbReference type="RefSeq" id="WP_055579177.1">
    <property type="nucleotide sequence ID" value="NZ_LKTM01000267.1"/>
</dbReference>
<feature type="domain" description="GTP cyclohydrolase I" evidence="8">
    <location>
        <begin position="45"/>
        <end position="222"/>
    </location>
</feature>
<evidence type="ECO:0000256" key="1">
    <source>
        <dbReference type="ARBA" id="ARBA00001052"/>
    </source>
</evidence>
<dbReference type="GO" id="GO:0005525">
    <property type="term" value="F:GTP binding"/>
    <property type="evidence" value="ECO:0007669"/>
    <property type="project" value="TreeGrafter"/>
</dbReference>
<protein>
    <recommendedName>
        <fullName evidence="4">GTP cyclohydrolase 1</fullName>
        <ecNumber evidence="3">3.5.4.16</ecNumber>
    </recommendedName>
    <alternativeName>
        <fullName evidence="7">GTP cyclohydrolase I</fullName>
    </alternativeName>
</protein>
<evidence type="ECO:0000256" key="7">
    <source>
        <dbReference type="ARBA" id="ARBA00030854"/>
    </source>
</evidence>
<comment type="catalytic activity">
    <reaction evidence="1">
        <text>GTP + H2O = 7,8-dihydroneopterin 3'-triphosphate + formate + H(+)</text>
        <dbReference type="Rhea" id="RHEA:17473"/>
        <dbReference type="ChEBI" id="CHEBI:15377"/>
        <dbReference type="ChEBI" id="CHEBI:15378"/>
        <dbReference type="ChEBI" id="CHEBI:15740"/>
        <dbReference type="ChEBI" id="CHEBI:37565"/>
        <dbReference type="ChEBI" id="CHEBI:58462"/>
        <dbReference type="EC" id="3.5.4.16"/>
    </reaction>
</comment>
<dbReference type="PANTHER" id="PTHR11109">
    <property type="entry name" value="GTP CYCLOHYDROLASE I"/>
    <property type="match status" value="1"/>
</dbReference>
<dbReference type="Proteomes" id="UP000051677">
    <property type="component" value="Unassembled WGS sequence"/>
</dbReference>
<comment type="pathway">
    <text evidence="2">Cofactor biosynthesis; 7,8-dihydroneopterin triphosphate biosynthesis; 7,8-dihydroneopterin triphosphate from GTP: step 1/1.</text>
</comment>
<dbReference type="InterPro" id="IPR001474">
    <property type="entry name" value="GTP_CycHdrlase_I"/>
</dbReference>
<proteinExistence type="predicted"/>
<dbReference type="Pfam" id="PF01227">
    <property type="entry name" value="GTP_cyclohydroI"/>
    <property type="match status" value="1"/>
</dbReference>
<dbReference type="InterPro" id="IPR043134">
    <property type="entry name" value="GTP-CH-I_N"/>
</dbReference>
<dbReference type="STRING" id="1778.A9W97_07725"/>
<accession>A0A0Q2UBT4</accession>
<dbReference type="PANTHER" id="PTHR11109:SF7">
    <property type="entry name" value="GTP CYCLOHYDROLASE 1"/>
    <property type="match status" value="1"/>
</dbReference>
<name>A0A0Q2UBT4_MYCGO</name>
<dbReference type="GO" id="GO:0003934">
    <property type="term" value="F:GTP cyclohydrolase I activity"/>
    <property type="evidence" value="ECO:0007669"/>
    <property type="project" value="UniProtKB-EC"/>
</dbReference>
<dbReference type="FunFam" id="3.30.1130.10:FF:000001">
    <property type="entry name" value="GTP cyclohydrolase 1"/>
    <property type="match status" value="1"/>
</dbReference>
<dbReference type="AlphaFoldDB" id="A0A0Q2UBT4"/>
<dbReference type="GO" id="GO:0046654">
    <property type="term" value="P:tetrahydrofolate biosynthetic process"/>
    <property type="evidence" value="ECO:0007669"/>
    <property type="project" value="InterPro"/>
</dbReference>
<dbReference type="GO" id="GO:0005737">
    <property type="term" value="C:cytoplasm"/>
    <property type="evidence" value="ECO:0007669"/>
    <property type="project" value="TreeGrafter"/>
</dbReference>
<dbReference type="Gene3D" id="1.10.286.10">
    <property type="match status" value="1"/>
</dbReference>
<evidence type="ECO:0000256" key="5">
    <source>
        <dbReference type="ARBA" id="ARBA00022563"/>
    </source>
</evidence>
<dbReference type="EMBL" id="LKTM01000267">
    <property type="protein sequence ID" value="KQH77952.1"/>
    <property type="molecule type" value="Genomic_DNA"/>
</dbReference>
<dbReference type="SUPFAM" id="SSF55620">
    <property type="entry name" value="Tetrahydrobiopterin biosynthesis enzymes-like"/>
    <property type="match status" value="1"/>
</dbReference>
<reference evidence="9 10" key="1">
    <citation type="submission" date="2015-10" db="EMBL/GenBank/DDBJ databases">
        <title>Mycobacterium gordonae draft genome assembly.</title>
        <authorList>
            <person name="Ustinova V."/>
            <person name="Smirnova T."/>
            <person name="Blagodatskikh K."/>
            <person name="Varlamov D."/>
            <person name="Larionova E."/>
            <person name="Chernousova L."/>
        </authorList>
    </citation>
    <scope>NUCLEOTIDE SEQUENCE [LARGE SCALE GENOMIC DNA]</scope>
    <source>
        <strain evidence="9 10">CTRI 14-8773</strain>
    </source>
</reference>
<organism evidence="9 10">
    <name type="scientific">Mycobacterium gordonae</name>
    <dbReference type="NCBI Taxonomy" id="1778"/>
    <lineage>
        <taxon>Bacteria</taxon>
        <taxon>Bacillati</taxon>
        <taxon>Actinomycetota</taxon>
        <taxon>Actinomycetes</taxon>
        <taxon>Mycobacteriales</taxon>
        <taxon>Mycobacteriaceae</taxon>
        <taxon>Mycobacterium</taxon>
    </lineage>
</organism>
<keyword evidence="5" id="KW-0554">One-carbon metabolism</keyword>
<dbReference type="InterPro" id="IPR043133">
    <property type="entry name" value="GTP-CH-I_C/QueF"/>
</dbReference>
<sequence length="228" mass="25332">MTNVASQPDNVIEMAAGGTIPSLANRWFEMPTRDISEVQWERFRSSIAEIFTAFGMDLQTPGTRETPQRFLKALYDITAGYDGDPKLATSFPTEHGESGEAAPSQVIEGPIDFNCLCEHHALPFFGTAFIGYIAGDQIIGISKLTRLVRLFARRFTVQERLGEQIADGLIALINPRGVAVHLEAAHLCTHLRGVEEHSRTTTTAWRGEFADADLRREFLAEVRSLRRG</sequence>
<comment type="caution">
    <text evidence="9">The sequence shown here is derived from an EMBL/GenBank/DDBJ whole genome shotgun (WGS) entry which is preliminary data.</text>
</comment>
<evidence type="ECO:0000256" key="4">
    <source>
        <dbReference type="ARBA" id="ARBA00017272"/>
    </source>
</evidence>
<dbReference type="UniPathway" id="UPA00848">
    <property type="reaction ID" value="UER00151"/>
</dbReference>
<evidence type="ECO:0000256" key="2">
    <source>
        <dbReference type="ARBA" id="ARBA00005080"/>
    </source>
</evidence>
<keyword evidence="6" id="KW-0378">Hydrolase</keyword>
<evidence type="ECO:0000313" key="9">
    <source>
        <dbReference type="EMBL" id="KQH77952.1"/>
    </source>
</evidence>
<evidence type="ECO:0000313" key="10">
    <source>
        <dbReference type="Proteomes" id="UP000051677"/>
    </source>
</evidence>
<dbReference type="GO" id="GO:0006729">
    <property type="term" value="P:tetrahydrobiopterin biosynthetic process"/>
    <property type="evidence" value="ECO:0007669"/>
    <property type="project" value="TreeGrafter"/>
</dbReference>
<dbReference type="GO" id="GO:0008270">
    <property type="term" value="F:zinc ion binding"/>
    <property type="evidence" value="ECO:0007669"/>
    <property type="project" value="TreeGrafter"/>
</dbReference>
<evidence type="ECO:0000256" key="6">
    <source>
        <dbReference type="ARBA" id="ARBA00022801"/>
    </source>
</evidence>
<evidence type="ECO:0000256" key="3">
    <source>
        <dbReference type="ARBA" id="ARBA00012715"/>
    </source>
</evidence>
<dbReference type="GO" id="GO:0006730">
    <property type="term" value="P:one-carbon metabolic process"/>
    <property type="evidence" value="ECO:0007669"/>
    <property type="project" value="UniProtKB-KW"/>
</dbReference>
<dbReference type="InterPro" id="IPR020602">
    <property type="entry name" value="GTP_CycHdrlase_I_dom"/>
</dbReference>
<evidence type="ECO:0000259" key="8">
    <source>
        <dbReference type="Pfam" id="PF01227"/>
    </source>
</evidence>
<dbReference type="EC" id="3.5.4.16" evidence="3"/>
<gene>
    <name evidence="9" type="ORF">AO501_00855</name>
</gene>
<dbReference type="Gene3D" id="3.30.1130.10">
    <property type="match status" value="1"/>
</dbReference>